<keyword evidence="3" id="KW-1185">Reference proteome</keyword>
<dbReference type="EMBL" id="CANHGI010000004">
    <property type="protein sequence ID" value="CAI5447996.1"/>
    <property type="molecule type" value="Genomic_DNA"/>
</dbReference>
<dbReference type="InterPro" id="IPR019428">
    <property type="entry name" value="7TM_GPCR_serpentine_rcpt_Str"/>
</dbReference>
<feature type="transmembrane region" description="Helical" evidence="1">
    <location>
        <begin position="89"/>
        <end position="111"/>
    </location>
</feature>
<gene>
    <name evidence="2" type="ORF">CAMP_LOCUS10633</name>
</gene>
<dbReference type="PANTHER" id="PTHR22943">
    <property type="entry name" value="7-TRANSMEMBRANE DOMAIN RECEPTOR C.ELEGANS"/>
    <property type="match status" value="1"/>
</dbReference>
<dbReference type="SUPFAM" id="SSF81321">
    <property type="entry name" value="Family A G protein-coupled receptor-like"/>
    <property type="match status" value="1"/>
</dbReference>
<keyword evidence="1" id="KW-0812">Transmembrane</keyword>
<evidence type="ECO:0000256" key="1">
    <source>
        <dbReference type="SAM" id="Phobius"/>
    </source>
</evidence>
<feature type="transmembrane region" description="Helical" evidence="1">
    <location>
        <begin position="239"/>
        <end position="260"/>
    </location>
</feature>
<feature type="transmembrane region" description="Helical" evidence="1">
    <location>
        <begin position="272"/>
        <end position="296"/>
    </location>
</feature>
<feature type="transmembrane region" description="Helical" evidence="1">
    <location>
        <begin position="45"/>
        <end position="69"/>
    </location>
</feature>
<evidence type="ECO:0000313" key="3">
    <source>
        <dbReference type="Proteomes" id="UP001152747"/>
    </source>
</evidence>
<evidence type="ECO:0000313" key="2">
    <source>
        <dbReference type="EMBL" id="CAI5447996.1"/>
    </source>
</evidence>
<dbReference type="PANTHER" id="PTHR22943:SF248">
    <property type="entry name" value="SEVEN TM RECEPTOR"/>
    <property type="match status" value="1"/>
</dbReference>
<reference evidence="2" key="1">
    <citation type="submission" date="2022-11" db="EMBL/GenBank/DDBJ databases">
        <authorList>
            <person name="Kikuchi T."/>
        </authorList>
    </citation>
    <scope>NUCLEOTIDE SEQUENCE</scope>
    <source>
        <strain evidence="2">PS1010</strain>
    </source>
</reference>
<comment type="caution">
    <text evidence="2">The sequence shown here is derived from an EMBL/GenBank/DDBJ whole genome shotgun (WGS) entry which is preliminary data.</text>
</comment>
<organism evidence="2 3">
    <name type="scientific">Caenorhabditis angaria</name>
    <dbReference type="NCBI Taxonomy" id="860376"/>
    <lineage>
        <taxon>Eukaryota</taxon>
        <taxon>Metazoa</taxon>
        <taxon>Ecdysozoa</taxon>
        <taxon>Nematoda</taxon>
        <taxon>Chromadorea</taxon>
        <taxon>Rhabditida</taxon>
        <taxon>Rhabditina</taxon>
        <taxon>Rhabditomorpha</taxon>
        <taxon>Rhabditoidea</taxon>
        <taxon>Rhabditidae</taxon>
        <taxon>Peloderinae</taxon>
        <taxon>Caenorhabditis</taxon>
    </lineage>
</organism>
<accession>A0A9P1IMZ2</accession>
<feature type="transmembrane region" description="Helical" evidence="1">
    <location>
        <begin position="197"/>
        <end position="218"/>
    </location>
</feature>
<protein>
    <submittedName>
        <fullName evidence="2">Uncharacterized protein</fullName>
    </submittedName>
</protein>
<feature type="transmembrane region" description="Helical" evidence="1">
    <location>
        <begin position="132"/>
        <end position="153"/>
    </location>
</feature>
<dbReference type="Gene3D" id="1.20.1070.10">
    <property type="entry name" value="Rhodopsin 7-helix transmembrane proteins"/>
    <property type="match status" value="1"/>
</dbReference>
<name>A0A9P1IMZ2_9PELO</name>
<proteinExistence type="predicted"/>
<keyword evidence="1" id="KW-0472">Membrane</keyword>
<dbReference type="Proteomes" id="UP001152747">
    <property type="component" value="Unassembled WGS sequence"/>
</dbReference>
<dbReference type="OrthoDB" id="10593112at2759"/>
<keyword evidence="1" id="KW-1133">Transmembrane helix</keyword>
<dbReference type="AlphaFoldDB" id="A0A9P1IMZ2"/>
<dbReference type="Pfam" id="PF10326">
    <property type="entry name" value="7TM_GPCR_Str"/>
    <property type="match status" value="1"/>
</dbReference>
<feature type="transmembrane region" description="Helical" evidence="1">
    <location>
        <begin position="12"/>
        <end position="33"/>
    </location>
</feature>
<sequence length="336" mass="37825">MSFERQFFQLNSRIFGTSGIVGNLFSLFLIFSIKNSETNNFRSLLILYCCVDISYCIFHIWAQPGFAIVDNVYIYFSYSITEQTVFGKVLLAIFAFLFIESITVLMTLFAVRFNSIKNIQSKSPQTSIFLKIFIVLSILIFPSLYCLAIFVLWEKKGVTDEQMNEIAQKLLETEHIVAFAVRTNSTDPTVIQSRKTFSLAMLVILFEISAIIFCGAYVSLSLRKISASDKTRKLQKQILIYHVTQTACVFFCCGFHVTLFSITSSSGKSTDIIGTISSAALVWFPTFDFVILCSCLSSYRNAIKRIYYALIGTGPIGTSGTVSQMQTNNHSIVTKM</sequence>